<dbReference type="GO" id="GO:0051119">
    <property type="term" value="F:sugar transmembrane transporter activity"/>
    <property type="evidence" value="ECO:0007669"/>
    <property type="project" value="InterPro"/>
</dbReference>
<reference evidence="10 11" key="1">
    <citation type="submission" date="2022-03" db="EMBL/GenBank/DDBJ databases">
        <authorList>
            <person name="Nunn A."/>
            <person name="Chopra R."/>
            <person name="Nunn A."/>
            <person name="Contreras Garrido A."/>
        </authorList>
    </citation>
    <scope>NUCLEOTIDE SEQUENCE [LARGE SCALE GENOMIC DNA]</scope>
</reference>
<protein>
    <recommendedName>
        <fullName evidence="9">Bidirectional sugar transporter SWEET</fullName>
    </recommendedName>
</protein>
<feature type="transmembrane region" description="Helical" evidence="9">
    <location>
        <begin position="164"/>
        <end position="185"/>
    </location>
</feature>
<evidence type="ECO:0000256" key="6">
    <source>
        <dbReference type="ARBA" id="ARBA00022737"/>
    </source>
</evidence>
<feature type="transmembrane region" description="Helical" evidence="9">
    <location>
        <begin position="231"/>
        <end position="252"/>
    </location>
</feature>
<feature type="transmembrane region" description="Helical" evidence="9">
    <location>
        <begin position="94"/>
        <end position="117"/>
    </location>
</feature>
<keyword evidence="7 9" id="KW-1133">Transmembrane helix</keyword>
<sequence length="283" mass="31623">MLFFLLSHTNTHTFSLSYLLFLRKLSSPEMVEPSFYIGVVGNVISVLVFLSPVETFWKIVRRKSTEEYKSLPYICTLLGSTLWTYYGIVTPGEYLVSTVNGFGALVEFIYVSLFLFYAPRHLKLNTVIVVALLNVFFPIAAIVATRGAFKDEKSRSQSMGFICAGLNIIMYGSPLSAMVSSFLIYCFKINLQKTVVTTKSVKYMPFWLSFFLFLNGAIWGVYATLQHDVFLLVPNGVGFVFGTMQLILYGIYRNAKPVGLSNGSSEIAADEEEGLASRVPLLS</sequence>
<dbReference type="GO" id="GO:0005886">
    <property type="term" value="C:plasma membrane"/>
    <property type="evidence" value="ECO:0007669"/>
    <property type="project" value="UniProtKB-SubCell"/>
</dbReference>
<dbReference type="GO" id="GO:0012505">
    <property type="term" value="C:endomembrane system"/>
    <property type="evidence" value="ECO:0007669"/>
    <property type="project" value="UniProtKB-SubCell"/>
</dbReference>
<evidence type="ECO:0000256" key="3">
    <source>
        <dbReference type="ARBA" id="ARBA00022448"/>
    </source>
</evidence>
<feature type="transmembrane region" description="Helical" evidence="9">
    <location>
        <begin position="124"/>
        <end position="144"/>
    </location>
</feature>
<feature type="transmembrane region" description="Helical" evidence="9">
    <location>
        <begin position="206"/>
        <end position="225"/>
    </location>
</feature>
<dbReference type="AlphaFoldDB" id="A0AAU9T8J1"/>
<evidence type="ECO:0000256" key="4">
    <source>
        <dbReference type="ARBA" id="ARBA00022597"/>
    </source>
</evidence>
<keyword evidence="8 9" id="KW-0472">Membrane</keyword>
<dbReference type="EMBL" id="OU466863">
    <property type="protein sequence ID" value="CAH2078941.1"/>
    <property type="molecule type" value="Genomic_DNA"/>
</dbReference>
<accession>A0AAU9T8J1</accession>
<dbReference type="InterPro" id="IPR004316">
    <property type="entry name" value="SWEET_rpt"/>
</dbReference>
<evidence type="ECO:0000256" key="7">
    <source>
        <dbReference type="ARBA" id="ARBA00022989"/>
    </source>
</evidence>
<organism evidence="10 11">
    <name type="scientific">Thlaspi arvense</name>
    <name type="common">Field penny-cress</name>
    <dbReference type="NCBI Taxonomy" id="13288"/>
    <lineage>
        <taxon>Eukaryota</taxon>
        <taxon>Viridiplantae</taxon>
        <taxon>Streptophyta</taxon>
        <taxon>Embryophyta</taxon>
        <taxon>Tracheophyta</taxon>
        <taxon>Spermatophyta</taxon>
        <taxon>Magnoliopsida</taxon>
        <taxon>eudicotyledons</taxon>
        <taxon>Gunneridae</taxon>
        <taxon>Pentapetalae</taxon>
        <taxon>rosids</taxon>
        <taxon>malvids</taxon>
        <taxon>Brassicales</taxon>
        <taxon>Brassicaceae</taxon>
        <taxon>Thlaspideae</taxon>
        <taxon>Thlaspi</taxon>
    </lineage>
</organism>
<keyword evidence="4 9" id="KW-0762">Sugar transport</keyword>
<feature type="transmembrane region" description="Helical" evidence="9">
    <location>
        <begin position="71"/>
        <end position="88"/>
    </location>
</feature>
<comment type="subcellular location">
    <subcellularLocation>
        <location evidence="9">Cell membrane</location>
        <topology evidence="9">Multi-pass membrane protein</topology>
    </subcellularLocation>
    <subcellularLocation>
        <location evidence="1">Endomembrane system</location>
        <topology evidence="1">Multi-pass membrane protein</topology>
    </subcellularLocation>
</comment>
<evidence type="ECO:0000256" key="9">
    <source>
        <dbReference type="RuleBase" id="RU910715"/>
    </source>
</evidence>
<keyword evidence="11" id="KW-1185">Reference proteome</keyword>
<evidence type="ECO:0000256" key="1">
    <source>
        <dbReference type="ARBA" id="ARBA00004127"/>
    </source>
</evidence>
<feature type="transmembrane region" description="Helical" evidence="9">
    <location>
        <begin position="33"/>
        <end position="50"/>
    </location>
</feature>
<keyword evidence="6" id="KW-0677">Repeat</keyword>
<evidence type="ECO:0000313" key="10">
    <source>
        <dbReference type="EMBL" id="CAH2078941.1"/>
    </source>
</evidence>
<keyword evidence="5 9" id="KW-0812">Transmembrane</keyword>
<evidence type="ECO:0000256" key="2">
    <source>
        <dbReference type="ARBA" id="ARBA00007809"/>
    </source>
</evidence>
<proteinExistence type="inferred from homology"/>
<dbReference type="Gene3D" id="1.20.1280.290">
    <property type="match status" value="2"/>
</dbReference>
<dbReference type="GO" id="GO:0051260">
    <property type="term" value="P:protein homooligomerization"/>
    <property type="evidence" value="ECO:0007669"/>
    <property type="project" value="UniProtKB-ARBA"/>
</dbReference>
<dbReference type="PANTHER" id="PTHR10791:SF120">
    <property type="entry name" value="BIDIRECTIONAL SUGAR TRANSPORTER SWEET17"/>
    <property type="match status" value="1"/>
</dbReference>
<name>A0AAU9T8J1_THLAR</name>
<dbReference type="PANTHER" id="PTHR10791">
    <property type="entry name" value="RAG1-ACTIVATING PROTEIN 1"/>
    <property type="match status" value="1"/>
</dbReference>
<evidence type="ECO:0000256" key="8">
    <source>
        <dbReference type="ARBA" id="ARBA00023136"/>
    </source>
</evidence>
<dbReference type="InterPro" id="IPR047664">
    <property type="entry name" value="SWEET"/>
</dbReference>
<dbReference type="FunFam" id="1.20.1280.290:FF:000001">
    <property type="entry name" value="Bidirectional sugar transporter SWEET"/>
    <property type="match status" value="1"/>
</dbReference>
<gene>
    <name evidence="10" type="ORF">TAV2_LOCUS25111</name>
</gene>
<comment type="function">
    <text evidence="9">Mediates both low-affinity uptake and efflux of sugar across the membrane.</text>
</comment>
<comment type="similarity">
    <text evidence="2 9">Belongs to the SWEET sugar transporter family.</text>
</comment>
<dbReference type="Pfam" id="PF03083">
    <property type="entry name" value="MtN3_slv"/>
    <property type="match status" value="2"/>
</dbReference>
<evidence type="ECO:0000313" key="11">
    <source>
        <dbReference type="Proteomes" id="UP000836841"/>
    </source>
</evidence>
<keyword evidence="3 9" id="KW-0813">Transport</keyword>
<dbReference type="FunFam" id="1.20.1280.290:FF:000002">
    <property type="entry name" value="Bidirectional sugar transporter SWEET"/>
    <property type="match status" value="1"/>
</dbReference>
<evidence type="ECO:0000256" key="5">
    <source>
        <dbReference type="ARBA" id="ARBA00022692"/>
    </source>
</evidence>
<dbReference type="Proteomes" id="UP000836841">
    <property type="component" value="Chromosome 7"/>
</dbReference>